<keyword evidence="7 9" id="KW-0496">Mitochondrion</keyword>
<evidence type="ECO:0000256" key="4">
    <source>
        <dbReference type="ARBA" id="ARBA00022692"/>
    </source>
</evidence>
<feature type="compositionally biased region" description="Polar residues" evidence="10">
    <location>
        <begin position="39"/>
        <end position="55"/>
    </location>
</feature>
<proteinExistence type="inferred from homology"/>
<keyword evidence="5 9" id="KW-0999">Mitochondrion inner membrane</keyword>
<dbReference type="PIRSF" id="PIRSF007871">
    <property type="entry name" value="Cox20"/>
    <property type="match status" value="1"/>
</dbReference>
<feature type="compositionally biased region" description="Basic and acidic residues" evidence="10">
    <location>
        <begin position="166"/>
        <end position="184"/>
    </location>
</feature>
<feature type="compositionally biased region" description="Basic and acidic residues" evidence="10">
    <location>
        <begin position="1"/>
        <end position="12"/>
    </location>
</feature>
<comment type="function">
    <text evidence="9">Involved in the assembly of the cytochrome c oxidase complex.</text>
</comment>
<dbReference type="PANTHER" id="PTHR31586">
    <property type="entry name" value="CYTOCHROME C OXIDASE PROTEIN 20"/>
    <property type="match status" value="1"/>
</dbReference>
<dbReference type="PRINTS" id="PR02049">
    <property type="entry name" value="PROTEINF36A"/>
</dbReference>
<evidence type="ECO:0000256" key="10">
    <source>
        <dbReference type="SAM" id="MobiDB-lite"/>
    </source>
</evidence>
<dbReference type="Pfam" id="PF12597">
    <property type="entry name" value="Cox20"/>
    <property type="match status" value="1"/>
</dbReference>
<comment type="subcellular location">
    <subcellularLocation>
        <location evidence="1 9">Mitochondrion inner membrane</location>
    </subcellularLocation>
</comment>
<evidence type="ECO:0000256" key="3">
    <source>
        <dbReference type="ARBA" id="ARBA00017689"/>
    </source>
</evidence>
<evidence type="ECO:0000256" key="1">
    <source>
        <dbReference type="ARBA" id="ARBA00004273"/>
    </source>
</evidence>
<feature type="region of interest" description="Disordered" evidence="10">
    <location>
        <begin position="38"/>
        <end position="57"/>
    </location>
</feature>
<dbReference type="InterPro" id="IPR022533">
    <property type="entry name" value="Cox20"/>
</dbReference>
<accession>A0ABR4PSU5</accession>
<comment type="similarity">
    <text evidence="2 9">Belongs to the COX20 family.</text>
</comment>
<dbReference type="PANTHER" id="PTHR31586:SF1">
    <property type="entry name" value="CYTOCHROME C OXIDASE ASSEMBLY PROTEIN COX20, MITOCHONDRIAL"/>
    <property type="match status" value="1"/>
</dbReference>
<organism evidence="12 13">
    <name type="scientific">Phlyctema vagabunda</name>
    <dbReference type="NCBI Taxonomy" id="108571"/>
    <lineage>
        <taxon>Eukaryota</taxon>
        <taxon>Fungi</taxon>
        <taxon>Dikarya</taxon>
        <taxon>Ascomycota</taxon>
        <taxon>Pezizomycotina</taxon>
        <taxon>Leotiomycetes</taxon>
        <taxon>Helotiales</taxon>
        <taxon>Dermateaceae</taxon>
        <taxon>Phlyctema</taxon>
    </lineage>
</organism>
<reference evidence="12 13" key="1">
    <citation type="submission" date="2024-06" db="EMBL/GenBank/DDBJ databases">
        <title>Complete genome of Phlyctema vagabunda strain 19-DSS-EL-015.</title>
        <authorList>
            <person name="Fiorenzani C."/>
        </authorList>
    </citation>
    <scope>NUCLEOTIDE SEQUENCE [LARGE SCALE GENOMIC DNA]</scope>
    <source>
        <strain evidence="12 13">19-DSS-EL-015</strain>
    </source>
</reference>
<dbReference type="Proteomes" id="UP001629113">
    <property type="component" value="Unassembled WGS sequence"/>
</dbReference>
<feature type="transmembrane region" description="Helical" evidence="11">
    <location>
        <begin position="116"/>
        <end position="134"/>
    </location>
</feature>
<keyword evidence="8 9" id="KW-0472">Membrane</keyword>
<keyword evidence="13" id="KW-1185">Reference proteome</keyword>
<gene>
    <name evidence="12" type="ORF">PVAG01_03129</name>
</gene>
<keyword evidence="6 11" id="KW-1133">Transmembrane helix</keyword>
<sequence length="191" mass="21371">MADDTRDSERPIPRGPPPGETAPPDHVKQPKIYEVFNAPPSSANALPEGSGQNTAGGRAEALSLSSAIKTVRLEDFKQVYMYPCVRESLLYGIGGGFAMGGVRALLGARIPKATNWAVGTFVFTSLASYEFCLYRRRLERAHMKRAVEIIDRKKVEKEAQMEKLRKERRAAKEEADRKAEEAAKKNSWKFW</sequence>
<evidence type="ECO:0000256" key="9">
    <source>
        <dbReference type="PIRNR" id="PIRNR007871"/>
    </source>
</evidence>
<keyword evidence="4 11" id="KW-0812">Transmembrane</keyword>
<comment type="caution">
    <text evidence="12">The sequence shown here is derived from an EMBL/GenBank/DDBJ whole genome shotgun (WGS) entry which is preliminary data.</text>
</comment>
<feature type="transmembrane region" description="Helical" evidence="11">
    <location>
        <begin position="89"/>
        <end position="110"/>
    </location>
</feature>
<feature type="region of interest" description="Disordered" evidence="10">
    <location>
        <begin position="1"/>
        <end position="30"/>
    </location>
</feature>
<name>A0ABR4PSU5_9HELO</name>
<dbReference type="EMBL" id="JBFCZG010000002">
    <property type="protein sequence ID" value="KAL3426339.1"/>
    <property type="molecule type" value="Genomic_DNA"/>
</dbReference>
<evidence type="ECO:0000256" key="2">
    <source>
        <dbReference type="ARBA" id="ARBA00009575"/>
    </source>
</evidence>
<evidence type="ECO:0000256" key="8">
    <source>
        <dbReference type="ARBA" id="ARBA00023136"/>
    </source>
</evidence>
<evidence type="ECO:0000256" key="7">
    <source>
        <dbReference type="ARBA" id="ARBA00023128"/>
    </source>
</evidence>
<evidence type="ECO:0000256" key="11">
    <source>
        <dbReference type="SAM" id="Phobius"/>
    </source>
</evidence>
<protein>
    <recommendedName>
        <fullName evidence="3 9">Cytochrome c oxidase assembly protein COX20, mitochondrial</fullName>
    </recommendedName>
</protein>
<evidence type="ECO:0000256" key="6">
    <source>
        <dbReference type="ARBA" id="ARBA00022989"/>
    </source>
</evidence>
<evidence type="ECO:0000313" key="12">
    <source>
        <dbReference type="EMBL" id="KAL3426339.1"/>
    </source>
</evidence>
<evidence type="ECO:0000256" key="5">
    <source>
        <dbReference type="ARBA" id="ARBA00022792"/>
    </source>
</evidence>
<feature type="region of interest" description="Disordered" evidence="10">
    <location>
        <begin position="166"/>
        <end position="191"/>
    </location>
</feature>
<evidence type="ECO:0000313" key="13">
    <source>
        <dbReference type="Proteomes" id="UP001629113"/>
    </source>
</evidence>